<reference evidence="2" key="1">
    <citation type="journal article" date="2021" name="Proc. Natl. Acad. Sci. U.S.A.">
        <title>A Catalog of Tens of Thousands of Viruses from Human Metagenomes Reveals Hidden Associations with Chronic Diseases.</title>
        <authorList>
            <person name="Tisza M.J."/>
            <person name="Buck C.B."/>
        </authorList>
    </citation>
    <scope>NUCLEOTIDE SEQUENCE</scope>
    <source>
        <strain evidence="2">CtsNK10</strain>
    </source>
</reference>
<feature type="region of interest" description="Disordered" evidence="1">
    <location>
        <begin position="38"/>
        <end position="72"/>
    </location>
</feature>
<accession>A0A8S5NKZ5</accession>
<organism evidence="2">
    <name type="scientific">Podoviridae sp. ctsNK10</name>
    <dbReference type="NCBI Taxonomy" id="2826582"/>
    <lineage>
        <taxon>Viruses</taxon>
        <taxon>Duplodnaviria</taxon>
        <taxon>Heunggongvirae</taxon>
        <taxon>Uroviricota</taxon>
        <taxon>Caudoviricetes</taxon>
    </lineage>
</organism>
<name>A0A8S5NKZ5_9CAUD</name>
<proteinExistence type="predicted"/>
<evidence type="ECO:0000256" key="1">
    <source>
        <dbReference type="SAM" id="MobiDB-lite"/>
    </source>
</evidence>
<dbReference type="EMBL" id="BK015191">
    <property type="protein sequence ID" value="DAD95361.1"/>
    <property type="molecule type" value="Genomic_DNA"/>
</dbReference>
<protein>
    <submittedName>
        <fullName evidence="2">Uncharacterized protein</fullName>
    </submittedName>
</protein>
<evidence type="ECO:0000313" key="2">
    <source>
        <dbReference type="EMBL" id="DAD95361.1"/>
    </source>
</evidence>
<sequence>MVPKVDEDSEDELTLPNGKKIKVLKRVPGNAYSELDETSELADEEYDKTSNETMQPKKNGVYNGKAFSYENK</sequence>